<proteinExistence type="predicted"/>
<accession>A0ABV3EJB6</accession>
<gene>
    <name evidence="1" type="ORF">AB0D95_03135</name>
</gene>
<dbReference type="EMBL" id="JBEZNA010000004">
    <property type="protein sequence ID" value="MEU9576277.1"/>
    <property type="molecule type" value="Genomic_DNA"/>
</dbReference>
<name>A0ABV3EJB6_9ACTN</name>
<evidence type="ECO:0000313" key="2">
    <source>
        <dbReference type="Proteomes" id="UP001551584"/>
    </source>
</evidence>
<dbReference type="RefSeq" id="WP_359268388.1">
    <property type="nucleotide sequence ID" value="NZ_JBEZNA010000004.1"/>
</dbReference>
<sequence>MHPNDVIRAHLTPAEVKALEETARETGKQVAHDPRQHLHGELLVGADGLNARGTWDAGGLNPIQRQRLSPPCRQEREAMIVHLNGITRVAYAHERRQIEHARELEEASRLF</sequence>
<organism evidence="1 2">
    <name type="scientific">Streptomyces chilikensis</name>
    <dbReference type="NCBI Taxonomy" id="1194079"/>
    <lineage>
        <taxon>Bacteria</taxon>
        <taxon>Bacillati</taxon>
        <taxon>Actinomycetota</taxon>
        <taxon>Actinomycetes</taxon>
        <taxon>Kitasatosporales</taxon>
        <taxon>Streptomycetaceae</taxon>
        <taxon>Streptomyces</taxon>
    </lineage>
</organism>
<protein>
    <submittedName>
        <fullName evidence="1">Uncharacterized protein</fullName>
    </submittedName>
</protein>
<keyword evidence="2" id="KW-1185">Reference proteome</keyword>
<dbReference type="Proteomes" id="UP001551584">
    <property type="component" value="Unassembled WGS sequence"/>
</dbReference>
<evidence type="ECO:0000313" key="1">
    <source>
        <dbReference type="EMBL" id="MEU9576277.1"/>
    </source>
</evidence>
<comment type="caution">
    <text evidence="1">The sequence shown here is derived from an EMBL/GenBank/DDBJ whole genome shotgun (WGS) entry which is preliminary data.</text>
</comment>
<reference evidence="1 2" key="1">
    <citation type="submission" date="2024-06" db="EMBL/GenBank/DDBJ databases">
        <title>The Natural Products Discovery Center: Release of the First 8490 Sequenced Strains for Exploring Actinobacteria Biosynthetic Diversity.</title>
        <authorList>
            <person name="Kalkreuter E."/>
            <person name="Kautsar S.A."/>
            <person name="Yang D."/>
            <person name="Bader C.D."/>
            <person name="Teijaro C.N."/>
            <person name="Fluegel L."/>
            <person name="Davis C.M."/>
            <person name="Simpson J.R."/>
            <person name="Lauterbach L."/>
            <person name="Steele A.D."/>
            <person name="Gui C."/>
            <person name="Meng S."/>
            <person name="Li G."/>
            <person name="Viehrig K."/>
            <person name="Ye F."/>
            <person name="Su P."/>
            <person name="Kiefer A.F."/>
            <person name="Nichols A."/>
            <person name="Cepeda A.J."/>
            <person name="Yan W."/>
            <person name="Fan B."/>
            <person name="Jiang Y."/>
            <person name="Adhikari A."/>
            <person name="Zheng C.-J."/>
            <person name="Schuster L."/>
            <person name="Cowan T.M."/>
            <person name="Smanski M.J."/>
            <person name="Chevrette M.G."/>
            <person name="De Carvalho L.P.S."/>
            <person name="Shen B."/>
        </authorList>
    </citation>
    <scope>NUCLEOTIDE SEQUENCE [LARGE SCALE GENOMIC DNA]</scope>
    <source>
        <strain evidence="1 2">NPDC048117</strain>
    </source>
</reference>